<dbReference type="EMBL" id="CM026425">
    <property type="protein sequence ID" value="KAG0576510.1"/>
    <property type="molecule type" value="Genomic_DNA"/>
</dbReference>
<gene>
    <name evidence="4" type="ORF">KC19_5G085300</name>
</gene>
<dbReference type="GO" id="GO:0016226">
    <property type="term" value="P:iron-sulfur cluster assembly"/>
    <property type="evidence" value="ECO:0007669"/>
    <property type="project" value="InterPro"/>
</dbReference>
<comment type="similarity">
    <text evidence="1">Belongs to the iron-sulfur cluster assembly SufBD family.</text>
</comment>
<evidence type="ECO:0000256" key="1">
    <source>
        <dbReference type="ARBA" id="ARBA00043967"/>
    </source>
</evidence>
<feature type="domain" description="SUF system FeS cluster assembly SufBD N-terminal" evidence="3">
    <location>
        <begin position="260"/>
        <end position="331"/>
    </location>
</feature>
<evidence type="ECO:0000313" key="4">
    <source>
        <dbReference type="EMBL" id="KAG0576510.1"/>
    </source>
</evidence>
<dbReference type="InterPro" id="IPR045595">
    <property type="entry name" value="SufBD_N"/>
</dbReference>
<reference evidence="4" key="1">
    <citation type="submission" date="2020-06" db="EMBL/GenBank/DDBJ databases">
        <title>WGS assembly of Ceratodon purpureus strain R40.</title>
        <authorList>
            <person name="Carey S.B."/>
            <person name="Jenkins J."/>
            <person name="Shu S."/>
            <person name="Lovell J.T."/>
            <person name="Sreedasyam A."/>
            <person name="Maumus F."/>
            <person name="Tiley G.P."/>
            <person name="Fernandez-Pozo N."/>
            <person name="Barry K."/>
            <person name="Chen C."/>
            <person name="Wang M."/>
            <person name="Lipzen A."/>
            <person name="Daum C."/>
            <person name="Saski C.A."/>
            <person name="Payton A.C."/>
            <person name="Mcbreen J.C."/>
            <person name="Conrad R.E."/>
            <person name="Kollar L.M."/>
            <person name="Olsson S."/>
            <person name="Huttunen S."/>
            <person name="Landis J.B."/>
            <person name="Wickett N.J."/>
            <person name="Johnson M.G."/>
            <person name="Rensing S.A."/>
            <person name="Grimwood J."/>
            <person name="Schmutz J."/>
            <person name="Mcdaniel S.F."/>
        </authorList>
    </citation>
    <scope>NUCLEOTIDE SEQUENCE</scope>
    <source>
        <strain evidence="4">R40</strain>
    </source>
</reference>
<protein>
    <submittedName>
        <fullName evidence="4">Uncharacterized protein</fullName>
    </submittedName>
</protein>
<dbReference type="Pfam" id="PF19295">
    <property type="entry name" value="SufBD_N"/>
    <property type="match status" value="1"/>
</dbReference>
<name>A0A8T0HZA8_CERPU</name>
<sequence length="629" mass="69126">MMQPVCPPSGGMMYVSFRIKTHRCRVYSTKLDATSVLQDPFLSRSSIAMAVFSRAMLVGHASPTPLSSSRIIDMDLNSARSRVLHTGSRLHSPRMTQSTRSPQPNRIRCTLHQNDHDSTLSIIHADAASPDWQSSTLAVVQPNGMTQSILSINDVTIPQIDIGEEPLMFLPIDLPLRKTKLGLTEAMVRRISKHNNEPQWMLQFRLDAFHQFLLIDEPQGAHCPPFDFQAMYTQMVSSKHISPLEQLHELELGEATLYESNGDSFATTHKEALTDAGVIFCSISEAIRDHPELVRNHLGKVVAPSHNFYAALNSAVFLDGSFCYVPENVICPMDISTHFLVDGRKITSPFERTLIVCEANAFVSSLGCTSPPPPQAAEGATESIQQLHAPVIELFCAAGAEIKHVTVQNWVEAGATPSTREAEQEERSCNYATQRGLCDGARSKITWTIVEAGSGVVWQHPAVVLKGDESVGECYTVTLTNGRQQADTGATMIHSGRQTRSRIVGKTISAGASQSCFRSVVNVEPWSRNARSEVQRDSILIGDHAESTSSPSVVARNTSAQIQEKGSTSRINSEQIFMFQQRGIVAEKAVPAILTGFCDAVLRELPHEFESEVTEMVAMKIEEFLKGSL</sequence>
<evidence type="ECO:0000259" key="2">
    <source>
        <dbReference type="Pfam" id="PF01458"/>
    </source>
</evidence>
<accession>A0A8T0HZA8</accession>
<feature type="domain" description="SUF system FeS cluster assembly SufBD core" evidence="2">
    <location>
        <begin position="347"/>
        <end position="597"/>
    </location>
</feature>
<keyword evidence="5" id="KW-1185">Reference proteome</keyword>
<dbReference type="PANTHER" id="PTHR30508">
    <property type="entry name" value="FES CLUSTER ASSEMBLY PROTEIN SUF"/>
    <property type="match status" value="1"/>
</dbReference>
<organism evidence="4 5">
    <name type="scientific">Ceratodon purpureus</name>
    <name type="common">Fire moss</name>
    <name type="synonym">Dicranum purpureum</name>
    <dbReference type="NCBI Taxonomy" id="3225"/>
    <lineage>
        <taxon>Eukaryota</taxon>
        <taxon>Viridiplantae</taxon>
        <taxon>Streptophyta</taxon>
        <taxon>Embryophyta</taxon>
        <taxon>Bryophyta</taxon>
        <taxon>Bryophytina</taxon>
        <taxon>Bryopsida</taxon>
        <taxon>Dicranidae</taxon>
        <taxon>Pseudoditrichales</taxon>
        <taxon>Ditrichaceae</taxon>
        <taxon>Ceratodon</taxon>
    </lineage>
</organism>
<proteinExistence type="inferred from homology"/>
<evidence type="ECO:0000313" key="5">
    <source>
        <dbReference type="Proteomes" id="UP000822688"/>
    </source>
</evidence>
<dbReference type="InterPro" id="IPR055346">
    <property type="entry name" value="Fe-S_cluster_assembly_SufBD"/>
</dbReference>
<dbReference type="InterPro" id="IPR037284">
    <property type="entry name" value="SUF_FeS_clus_asmbl_SufBD_sf"/>
</dbReference>
<dbReference type="AlphaFoldDB" id="A0A8T0HZA8"/>
<dbReference type="Pfam" id="PF01458">
    <property type="entry name" value="SUFBD_core"/>
    <property type="match status" value="1"/>
</dbReference>
<dbReference type="PANTHER" id="PTHR30508:SF1">
    <property type="entry name" value="UPF0051 PROTEIN ABCI8, CHLOROPLASTIC-RELATED"/>
    <property type="match status" value="1"/>
</dbReference>
<dbReference type="SUPFAM" id="SSF101960">
    <property type="entry name" value="Stabilizer of iron transporter SufD"/>
    <property type="match status" value="1"/>
</dbReference>
<comment type="caution">
    <text evidence="4">The sequence shown here is derived from an EMBL/GenBank/DDBJ whole genome shotgun (WGS) entry which is preliminary data.</text>
</comment>
<evidence type="ECO:0000259" key="3">
    <source>
        <dbReference type="Pfam" id="PF19295"/>
    </source>
</evidence>
<dbReference type="Proteomes" id="UP000822688">
    <property type="component" value="Chromosome 5"/>
</dbReference>
<dbReference type="InterPro" id="IPR000825">
    <property type="entry name" value="SUF_FeS_clus_asmbl_SufBD_core"/>
</dbReference>